<dbReference type="RefSeq" id="WP_119484502.1">
    <property type="nucleotide sequence ID" value="NZ_QYJN01000002.1"/>
</dbReference>
<sequence>MIRKAQPKDRQQLAQLCFIIWEELEIPLVRHIQQERLLKVIERSMVEVPYRGHIDNIWVYEIDGAVAGCLIAYPGNKEEEYENAWLKLDLDEDIYRFGTPMPTKEARDDEWYIETVATFSEYRGQGVATQLIKHVISTEPKEKWSLNCELNNAVALRVYKKLGFIIEGEIDLYGHMHHHMIYSQN</sequence>
<organism evidence="2 3">
    <name type="scientific">Staphylococcus gallinarum</name>
    <dbReference type="NCBI Taxonomy" id="1293"/>
    <lineage>
        <taxon>Bacteria</taxon>
        <taxon>Bacillati</taxon>
        <taxon>Bacillota</taxon>
        <taxon>Bacilli</taxon>
        <taxon>Bacillales</taxon>
        <taxon>Staphylococcaceae</taxon>
        <taxon>Staphylococcus</taxon>
    </lineage>
</organism>
<protein>
    <submittedName>
        <fullName evidence="2">GNAT family N-acetyltransferase</fullName>
    </submittedName>
</protein>
<proteinExistence type="predicted"/>
<dbReference type="Gene3D" id="3.40.630.30">
    <property type="match status" value="1"/>
</dbReference>
<dbReference type="CDD" id="cd04301">
    <property type="entry name" value="NAT_SF"/>
    <property type="match status" value="1"/>
</dbReference>
<reference evidence="2 3" key="1">
    <citation type="journal article" date="2016" name="Front. Microbiol.">
        <title>Comprehensive Phylogenetic Analysis of Bovine Non-aureus Staphylococci Species Based on Whole-Genome Sequencing.</title>
        <authorList>
            <person name="Naushad S."/>
            <person name="Barkema H.W."/>
            <person name="Luby C."/>
            <person name="Condas L.A."/>
            <person name="Nobrega D.B."/>
            <person name="Carson D.A."/>
            <person name="De Buck J."/>
        </authorList>
    </citation>
    <scope>NUCLEOTIDE SEQUENCE [LARGE SCALE GENOMIC DNA]</scope>
    <source>
        <strain evidence="2 3">SNUC 4781</strain>
    </source>
</reference>
<dbReference type="InterPro" id="IPR052829">
    <property type="entry name" value="N-acetyltransferase_domain"/>
</dbReference>
<comment type="caution">
    <text evidence="2">The sequence shown here is derived from an EMBL/GenBank/DDBJ whole genome shotgun (WGS) entry which is preliminary data.</text>
</comment>
<dbReference type="Proteomes" id="UP000265541">
    <property type="component" value="Unassembled WGS sequence"/>
</dbReference>
<dbReference type="GO" id="GO:0016747">
    <property type="term" value="F:acyltransferase activity, transferring groups other than amino-acyl groups"/>
    <property type="evidence" value="ECO:0007669"/>
    <property type="project" value="InterPro"/>
</dbReference>
<dbReference type="AlphaFoldDB" id="A0A3A0VLQ1"/>
<dbReference type="EMBL" id="QYJN01000002">
    <property type="protein sequence ID" value="RIP35717.1"/>
    <property type="molecule type" value="Genomic_DNA"/>
</dbReference>
<evidence type="ECO:0000259" key="1">
    <source>
        <dbReference type="PROSITE" id="PS51186"/>
    </source>
</evidence>
<keyword evidence="2" id="KW-0808">Transferase</keyword>
<dbReference type="InterPro" id="IPR000182">
    <property type="entry name" value="GNAT_dom"/>
</dbReference>
<dbReference type="InterPro" id="IPR016181">
    <property type="entry name" value="Acyl_CoA_acyltransferase"/>
</dbReference>
<evidence type="ECO:0000313" key="3">
    <source>
        <dbReference type="Proteomes" id="UP000265541"/>
    </source>
</evidence>
<dbReference type="PANTHER" id="PTHR43259:SF1">
    <property type="entry name" value="N-ACETYLTRANSFERASE DOMAIN-CONTAINING PROTEIN"/>
    <property type="match status" value="1"/>
</dbReference>
<dbReference type="OrthoDB" id="5319888at2"/>
<evidence type="ECO:0000313" key="2">
    <source>
        <dbReference type="EMBL" id="RIP35717.1"/>
    </source>
</evidence>
<feature type="domain" description="N-acetyltransferase" evidence="1">
    <location>
        <begin position="1"/>
        <end position="185"/>
    </location>
</feature>
<dbReference type="PANTHER" id="PTHR43259">
    <property type="entry name" value="SPT10P"/>
    <property type="match status" value="1"/>
</dbReference>
<gene>
    <name evidence="2" type="ORF">BUZ14_03450</name>
</gene>
<dbReference type="Pfam" id="PF00583">
    <property type="entry name" value="Acetyltransf_1"/>
    <property type="match status" value="1"/>
</dbReference>
<name>A0A3A0VLQ1_STAGA</name>
<accession>A0A3A0VLQ1</accession>
<dbReference type="SUPFAM" id="SSF55729">
    <property type="entry name" value="Acyl-CoA N-acyltransferases (Nat)"/>
    <property type="match status" value="1"/>
</dbReference>
<dbReference type="PROSITE" id="PS51186">
    <property type="entry name" value="GNAT"/>
    <property type="match status" value="1"/>
</dbReference>